<gene>
    <name evidence="2" type="ORF">KQY15_15625</name>
</gene>
<accession>A0ABS6MNX6</accession>
<organism evidence="2 3">
    <name type="scientific">Arsukibacterium indicum</name>
    <dbReference type="NCBI Taxonomy" id="2848612"/>
    <lineage>
        <taxon>Bacteria</taxon>
        <taxon>Pseudomonadati</taxon>
        <taxon>Pseudomonadota</taxon>
        <taxon>Gammaproteobacteria</taxon>
        <taxon>Chromatiales</taxon>
        <taxon>Chromatiaceae</taxon>
        <taxon>Arsukibacterium</taxon>
    </lineage>
</organism>
<feature type="chain" id="PRO_5046700653" description="PEP-CTERM protein-sorting domain-containing protein" evidence="1">
    <location>
        <begin position="21"/>
        <end position="256"/>
    </location>
</feature>
<evidence type="ECO:0008006" key="4">
    <source>
        <dbReference type="Google" id="ProtNLM"/>
    </source>
</evidence>
<sequence>MRCFKYALLVLLFCSFVAEAALIRGAGRGSETATSPQSYGLYDNSYLSTGYLVQGAPAVNYVSFTSGDIPLLAVPRDCWLIVPFGTLPPPEFWQEDPCYYEFEQGEQLDFESALLWDFPSAFAAEFSWTLTQGEQSWAFSALRENGFNPAAAMPADLLPGQYWLTFTSTFYSGPDQDFYYRNLRDDCYPVFIDDGDENCYYHLGRPSDVLSFSSPAEWVFILEPSAVQVPVPATLSLFAGLLWFCRRQFSFGSRQR</sequence>
<name>A0ABS6MNX6_9GAMM</name>
<proteinExistence type="predicted"/>
<keyword evidence="3" id="KW-1185">Reference proteome</keyword>
<evidence type="ECO:0000313" key="3">
    <source>
        <dbReference type="Proteomes" id="UP000704611"/>
    </source>
</evidence>
<evidence type="ECO:0000256" key="1">
    <source>
        <dbReference type="SAM" id="SignalP"/>
    </source>
</evidence>
<dbReference type="EMBL" id="JAHRID010000008">
    <property type="protein sequence ID" value="MBV2130524.1"/>
    <property type="molecule type" value="Genomic_DNA"/>
</dbReference>
<dbReference type="Proteomes" id="UP000704611">
    <property type="component" value="Unassembled WGS sequence"/>
</dbReference>
<reference evidence="2 3" key="1">
    <citation type="submission" date="2021-06" db="EMBL/GenBank/DDBJ databases">
        <title>Rheinheimera indica sp. nov., isolated from deep-sea sediment.</title>
        <authorList>
            <person name="Wang Z."/>
            <person name="Zhang X.-Y."/>
        </authorList>
    </citation>
    <scope>NUCLEOTIDE SEQUENCE [LARGE SCALE GENOMIC DNA]</scope>
    <source>
        <strain evidence="2 3">SM2107</strain>
    </source>
</reference>
<dbReference type="RefSeq" id="WP_217670815.1">
    <property type="nucleotide sequence ID" value="NZ_JAHRID010000008.1"/>
</dbReference>
<feature type="signal peptide" evidence="1">
    <location>
        <begin position="1"/>
        <end position="20"/>
    </location>
</feature>
<protein>
    <recommendedName>
        <fullName evidence="4">PEP-CTERM protein-sorting domain-containing protein</fullName>
    </recommendedName>
</protein>
<comment type="caution">
    <text evidence="2">The sequence shown here is derived from an EMBL/GenBank/DDBJ whole genome shotgun (WGS) entry which is preliminary data.</text>
</comment>
<evidence type="ECO:0000313" key="2">
    <source>
        <dbReference type="EMBL" id="MBV2130524.1"/>
    </source>
</evidence>
<keyword evidence="1" id="KW-0732">Signal</keyword>